<dbReference type="Proteomes" id="UP000267208">
    <property type="component" value="Chromosome"/>
</dbReference>
<dbReference type="OrthoDB" id="2318064at2"/>
<organism evidence="1 2">
    <name type="scientific">Companilactobacillus zhachilii</name>
    <dbReference type="NCBI Taxonomy" id="2304606"/>
    <lineage>
        <taxon>Bacteria</taxon>
        <taxon>Bacillati</taxon>
        <taxon>Bacillota</taxon>
        <taxon>Bacilli</taxon>
        <taxon>Lactobacillales</taxon>
        <taxon>Lactobacillaceae</taxon>
        <taxon>Companilactobacillus</taxon>
    </lineage>
</organism>
<dbReference type="KEGG" id="lzh:D1B17_07040"/>
<dbReference type="EMBL" id="CP031933">
    <property type="protein sequence ID" value="AYE38404.1"/>
    <property type="molecule type" value="Genomic_DNA"/>
</dbReference>
<name>A0A386PR78_9LACO</name>
<keyword evidence="2" id="KW-1185">Reference proteome</keyword>
<dbReference type="RefSeq" id="WP_120142653.1">
    <property type="nucleotide sequence ID" value="NZ_CP031933.2"/>
</dbReference>
<gene>
    <name evidence="1" type="ORF">D1B17_07040</name>
</gene>
<reference evidence="2" key="1">
    <citation type="submission" date="2018-08" db="EMBL/GenBank/DDBJ databases">
        <title>Genome of Lactobacillus sp. HBUAS52074.</title>
        <authorList>
            <person name="Guo Z."/>
            <person name="Zhang Z.D."/>
        </authorList>
    </citation>
    <scope>NUCLEOTIDE SEQUENCE [LARGE SCALE GENOMIC DNA]</scope>
    <source>
        <strain evidence="2">HBUAS52074</strain>
    </source>
</reference>
<evidence type="ECO:0000313" key="1">
    <source>
        <dbReference type="EMBL" id="AYE38404.1"/>
    </source>
</evidence>
<dbReference type="AlphaFoldDB" id="A0A386PR78"/>
<protein>
    <submittedName>
        <fullName evidence="1">Uncharacterized protein</fullName>
    </submittedName>
</protein>
<sequence>MIKLNIKGTEVEPSFTYGLYKNIAGKEREERSSKFNTFLNGIFNDDMNQVIYFFYCVAGGKIPEDEIVAQISEQKGFENIHAVSSDILQGFMSDGFFATAVQQLLNSVADSIKSMQEAYKMPTLTDEDREVGKLQIEERKKALKEMEKRIKK</sequence>
<accession>A0A386PR78</accession>
<evidence type="ECO:0000313" key="2">
    <source>
        <dbReference type="Proteomes" id="UP000267208"/>
    </source>
</evidence>
<proteinExistence type="predicted"/>